<dbReference type="SUPFAM" id="SSF109604">
    <property type="entry name" value="HD-domain/PDEase-like"/>
    <property type="match status" value="1"/>
</dbReference>
<feature type="region of interest" description="Disordered" evidence="1">
    <location>
        <begin position="126"/>
        <end position="151"/>
    </location>
</feature>
<evidence type="ECO:0000259" key="2">
    <source>
        <dbReference type="PROSITE" id="PS51832"/>
    </source>
</evidence>
<evidence type="ECO:0000313" key="4">
    <source>
        <dbReference type="Proteomes" id="UP000321083"/>
    </source>
</evidence>
<dbReference type="Pfam" id="PF01966">
    <property type="entry name" value="HD"/>
    <property type="match status" value="1"/>
</dbReference>
<comment type="caution">
    <text evidence="3">The sequence shown here is derived from an EMBL/GenBank/DDBJ whole genome shotgun (WGS) entry which is preliminary data.</text>
</comment>
<dbReference type="Gene3D" id="1.10.3210.10">
    <property type="entry name" value="Hypothetical protein af1432"/>
    <property type="match status" value="1"/>
</dbReference>
<dbReference type="PANTHER" id="PTHR45228:SF4">
    <property type="entry name" value="LIPOPROTEIN"/>
    <property type="match status" value="1"/>
</dbReference>
<dbReference type="PANTHER" id="PTHR45228">
    <property type="entry name" value="CYCLIC DI-GMP PHOSPHODIESTERASE TM_0186-RELATED"/>
    <property type="match status" value="1"/>
</dbReference>
<dbReference type="InterPro" id="IPR052020">
    <property type="entry name" value="Cyclic_di-GMP/3'3'-cGAMP_PDE"/>
</dbReference>
<dbReference type="PROSITE" id="PS51832">
    <property type="entry name" value="HD_GYP"/>
    <property type="match status" value="1"/>
</dbReference>
<accession>A0A5C6M385</accession>
<dbReference type="Proteomes" id="UP000321083">
    <property type="component" value="Unassembled WGS sequence"/>
</dbReference>
<keyword evidence="4" id="KW-1185">Reference proteome</keyword>
<dbReference type="InterPro" id="IPR003607">
    <property type="entry name" value="HD/PDEase_dom"/>
</dbReference>
<dbReference type="CDD" id="cd00077">
    <property type="entry name" value="HDc"/>
    <property type="match status" value="1"/>
</dbReference>
<proteinExistence type="predicted"/>
<protein>
    <recommendedName>
        <fullName evidence="2">HD-GYP domain-containing protein</fullName>
    </recommendedName>
</protein>
<evidence type="ECO:0000256" key="1">
    <source>
        <dbReference type="SAM" id="MobiDB-lite"/>
    </source>
</evidence>
<dbReference type="AlphaFoldDB" id="A0A5C6M385"/>
<reference evidence="3 4" key="1">
    <citation type="submission" date="2019-08" db="EMBL/GenBank/DDBJ databases">
        <title>100 year-old enigma solved: identification of Planctomyces bekefii, the type genus and species of the phylum Planctomycetes.</title>
        <authorList>
            <person name="Svetlana D.N."/>
            <person name="Overmann J."/>
        </authorList>
    </citation>
    <scope>NUCLEOTIDE SEQUENCE [LARGE SCALE GENOMIC DNA]</scope>
    <source>
        <strain evidence="3">Phe10_nw2017</strain>
    </source>
</reference>
<sequence length="156" mass="17216">MSRVLSVQTLDPVLKAADAHTTPPAVLMQTDSNAVLLRLLMMGEEARRNQYAGAERQLMPRDLVSTILRAMRMRDPAGLLHSQRMAVISSGVAKLLGWTDEQRRQLEIAAILHEIGKLGIPDRSDCDDDVSADRELRNQPGGRRKSRVVSEGFCGA</sequence>
<name>A0A5C6M385_9PLAN</name>
<evidence type="ECO:0000313" key="3">
    <source>
        <dbReference type="EMBL" id="TWW08559.1"/>
    </source>
</evidence>
<dbReference type="EMBL" id="SRHE01000607">
    <property type="protein sequence ID" value="TWW08559.1"/>
    <property type="molecule type" value="Genomic_DNA"/>
</dbReference>
<dbReference type="InterPro" id="IPR037522">
    <property type="entry name" value="HD_GYP_dom"/>
</dbReference>
<organism evidence="3 4">
    <name type="scientific">Planctomyces bekefii</name>
    <dbReference type="NCBI Taxonomy" id="1653850"/>
    <lineage>
        <taxon>Bacteria</taxon>
        <taxon>Pseudomonadati</taxon>
        <taxon>Planctomycetota</taxon>
        <taxon>Planctomycetia</taxon>
        <taxon>Planctomycetales</taxon>
        <taxon>Planctomycetaceae</taxon>
        <taxon>Planctomyces</taxon>
    </lineage>
</organism>
<gene>
    <name evidence="3" type="ORF">E3A20_23110</name>
</gene>
<dbReference type="InterPro" id="IPR006674">
    <property type="entry name" value="HD_domain"/>
</dbReference>
<feature type="domain" description="HD-GYP" evidence="2">
    <location>
        <begin position="56"/>
        <end position="156"/>
    </location>
</feature>
<reference evidence="3 4" key="2">
    <citation type="submission" date="2019-08" db="EMBL/GenBank/DDBJ databases">
        <authorList>
            <person name="Henke P."/>
        </authorList>
    </citation>
    <scope>NUCLEOTIDE SEQUENCE [LARGE SCALE GENOMIC DNA]</scope>
    <source>
        <strain evidence="3">Phe10_nw2017</strain>
    </source>
</reference>